<accession>A0A022KW30</accession>
<dbReference type="STRING" id="1249481.D641_0111975"/>
<feature type="domain" description="DUF4350" evidence="1">
    <location>
        <begin position="41"/>
        <end position="217"/>
    </location>
</feature>
<dbReference type="Pfam" id="PF14258">
    <property type="entry name" value="DUF4350"/>
    <property type="match status" value="1"/>
</dbReference>
<dbReference type="InterPro" id="IPR025646">
    <property type="entry name" value="DUF4350"/>
</dbReference>
<evidence type="ECO:0000259" key="1">
    <source>
        <dbReference type="Pfam" id="PF14258"/>
    </source>
</evidence>
<dbReference type="AlphaFoldDB" id="A0A022KW30"/>
<proteinExistence type="predicted"/>
<protein>
    <recommendedName>
        <fullName evidence="1">DUF4350 domain-containing protein</fullName>
    </recommendedName>
</protein>
<keyword evidence="3" id="KW-1185">Reference proteome</keyword>
<dbReference type="RefSeq" id="WP_017823742.1">
    <property type="nucleotide sequence ID" value="NZ_AORC01000015.1"/>
</dbReference>
<dbReference type="Proteomes" id="UP000019754">
    <property type="component" value="Unassembled WGS sequence"/>
</dbReference>
<name>A0A022KW30_9MICO</name>
<comment type="caution">
    <text evidence="2">The sequence shown here is derived from an EMBL/GenBank/DDBJ whole genome shotgun (WGS) entry which is preliminary data.</text>
</comment>
<dbReference type="OrthoDB" id="5241668at2"/>
<organism evidence="2 3">
    <name type="scientific">Brachybacterium muris UCD-AY4</name>
    <dbReference type="NCBI Taxonomy" id="1249481"/>
    <lineage>
        <taxon>Bacteria</taxon>
        <taxon>Bacillati</taxon>
        <taxon>Actinomycetota</taxon>
        <taxon>Actinomycetes</taxon>
        <taxon>Micrococcales</taxon>
        <taxon>Dermabacteraceae</taxon>
        <taxon>Brachybacterium</taxon>
    </lineage>
</organism>
<evidence type="ECO:0000313" key="2">
    <source>
        <dbReference type="EMBL" id="EYT48350.1"/>
    </source>
</evidence>
<dbReference type="EMBL" id="AORC01000015">
    <property type="protein sequence ID" value="EYT48350.1"/>
    <property type="molecule type" value="Genomic_DNA"/>
</dbReference>
<dbReference type="HOGENOM" id="CLU_037015_0_0_11"/>
<sequence length="380" mass="39768">MSADTQRRPTWLVVLIVIAVLAAVLAAVARGYYRDGPLEPDAPTGQGSRAAVSVLRDLGVEVETQRHTADAVEDLAEGRTVLLTDPGALSGEQLQTLSGALESSSGTLVLVQPDFVTLGYLTSVISPAGAVRTPTSVEAGDGCDGAGFRARTIHVPGEEGLVGPATTYRTAGDATGCFTSGAGALVAVAGNVVVLGSPDLLTNDGIREADNSALVLNALGGAGSLTWYVPSPGDPMASTGPDLLSYLPDWASSVALWLLITVAITLITFSRRLGPVVVEPLPVTVRPQELVLGRARLQQQARARDSAAASLRTASMRRLADRLGIRQVETLDALVAALTPHLEQPPERIRSLLGPTPVRSDHDLVQLAHDLDLLEKEIDR</sequence>
<reference evidence="2 3" key="1">
    <citation type="journal article" date="2013" name="Genome Announc.">
        <title>Draft genome sequence of an Actinobacterium, Brachybacterium muris strain UCD-AY4.</title>
        <authorList>
            <person name="Lo J.R."/>
            <person name="Lang J.M."/>
            <person name="Darling A.E."/>
            <person name="Eisen J.A."/>
            <person name="Coil D.A."/>
        </authorList>
    </citation>
    <scope>NUCLEOTIDE SEQUENCE [LARGE SCALE GENOMIC DNA]</scope>
    <source>
        <strain evidence="2 3">UCD-AY4</strain>
    </source>
</reference>
<evidence type="ECO:0000313" key="3">
    <source>
        <dbReference type="Proteomes" id="UP000019754"/>
    </source>
</evidence>
<gene>
    <name evidence="2" type="ORF">D641_0111975</name>
</gene>